<keyword evidence="3" id="KW-1185">Reference proteome</keyword>
<comment type="caution">
    <text evidence="2">The sequence shown here is derived from an EMBL/GenBank/DDBJ whole genome shotgun (WGS) entry which is preliminary data.</text>
</comment>
<evidence type="ECO:0000313" key="3">
    <source>
        <dbReference type="Proteomes" id="UP000471364"/>
    </source>
</evidence>
<evidence type="ECO:0000259" key="1">
    <source>
        <dbReference type="Pfam" id="PF15567"/>
    </source>
</evidence>
<protein>
    <recommendedName>
        <fullName evidence="1">Immunity protein 35 domain-containing protein</fullName>
    </recommendedName>
</protein>
<dbReference type="Proteomes" id="UP000471364">
    <property type="component" value="Unassembled WGS sequence"/>
</dbReference>
<dbReference type="RefSeq" id="WP_151011240.1">
    <property type="nucleotide sequence ID" value="NZ_WAAR01000008.1"/>
</dbReference>
<proteinExistence type="predicted"/>
<organism evidence="2 3">
    <name type="scientific">Micromonospora aurantiaca</name>
    <name type="common">nom. illeg.</name>
    <dbReference type="NCBI Taxonomy" id="47850"/>
    <lineage>
        <taxon>Bacteria</taxon>
        <taxon>Bacillati</taxon>
        <taxon>Actinomycetota</taxon>
        <taxon>Actinomycetes</taxon>
        <taxon>Micromonosporales</taxon>
        <taxon>Micromonosporaceae</taxon>
        <taxon>Micromonospora</taxon>
    </lineage>
</organism>
<evidence type="ECO:0000313" key="2">
    <source>
        <dbReference type="EMBL" id="KAB1118505.1"/>
    </source>
</evidence>
<dbReference type="InterPro" id="IPR029082">
    <property type="entry name" value="Imm35"/>
</dbReference>
<sequence>MVTEQEARSTAAAVLQEMSSFPDVPPLAIVDVEERPAFWVFHYQSVRYIETGSFLDSVMGNAPVLVDRKTGQAHHTGTARSIDYYVAEHTNGRHTCALCASPQP</sequence>
<reference evidence="2 3" key="1">
    <citation type="submission" date="2019-09" db="EMBL/GenBank/DDBJ databases">
        <title>High taxonomic diversity of Micromonospora strains isolated from Medicago sativa nodules in different geographical locations.</title>
        <authorList>
            <person name="Martinez-Hidalgo P."/>
            <person name="Flores-Felix J.D."/>
            <person name="Velazquez E."/>
            <person name="Brau L."/>
            <person name="Trujillo M.E."/>
            <person name="Martinez-Molina E."/>
        </authorList>
    </citation>
    <scope>NUCLEOTIDE SEQUENCE [LARGE SCALE GENOMIC DNA]</scope>
    <source>
        <strain evidence="2 3">ALFB5</strain>
    </source>
</reference>
<gene>
    <name evidence="2" type="ORF">F6X54_03470</name>
</gene>
<feature type="domain" description="Immunity protein 35" evidence="1">
    <location>
        <begin position="6"/>
        <end position="77"/>
    </location>
</feature>
<accession>A0ABQ6UND2</accession>
<dbReference type="EMBL" id="WAAR01000008">
    <property type="protein sequence ID" value="KAB1118505.1"/>
    <property type="molecule type" value="Genomic_DNA"/>
</dbReference>
<dbReference type="Pfam" id="PF15567">
    <property type="entry name" value="Imm35"/>
    <property type="match status" value="1"/>
</dbReference>
<name>A0ABQ6UND2_9ACTN</name>